<keyword evidence="8 12" id="KW-0238">DNA-binding</keyword>
<keyword evidence="5 12" id="KW-0378">Hydrolase</keyword>
<evidence type="ECO:0000256" key="6">
    <source>
        <dbReference type="ARBA" id="ARBA00022806"/>
    </source>
</evidence>
<evidence type="ECO:0000256" key="1">
    <source>
        <dbReference type="ARBA" id="ARBA00008428"/>
    </source>
</evidence>
<comment type="similarity">
    <text evidence="1 12">Belongs to the helicase family. DnaB subfamily.</text>
</comment>
<evidence type="ECO:0000256" key="9">
    <source>
        <dbReference type="ARBA" id="ARBA00023235"/>
    </source>
</evidence>
<evidence type="ECO:0000259" key="13">
    <source>
        <dbReference type="PROSITE" id="PS51199"/>
    </source>
</evidence>
<dbReference type="Gene3D" id="1.10.860.10">
    <property type="entry name" value="DNAb Helicase, Chain A"/>
    <property type="match status" value="1"/>
</dbReference>
<dbReference type="CDD" id="cd00984">
    <property type="entry name" value="DnaB_C"/>
    <property type="match status" value="1"/>
</dbReference>
<comment type="function">
    <text evidence="12">The main replicative DNA helicase, it participates in initiation and elongation during chromosome replication. Travels ahead of the DNA replisome, separating dsDNA into templates for DNA synthesis. A processive ATP-dependent 5'-3' DNA helicase it has DNA-dependent ATPase activity.</text>
</comment>
<dbReference type="NCBIfam" id="TIGR00665">
    <property type="entry name" value="DnaB"/>
    <property type="match status" value="1"/>
</dbReference>
<dbReference type="GO" id="GO:0006269">
    <property type="term" value="P:DNA replication, synthesis of primer"/>
    <property type="evidence" value="ECO:0007669"/>
    <property type="project" value="UniProtKB-UniRule"/>
</dbReference>
<evidence type="ECO:0000256" key="2">
    <source>
        <dbReference type="ARBA" id="ARBA00022515"/>
    </source>
</evidence>
<keyword evidence="9" id="KW-0413">Isomerase</keyword>
<dbReference type="PANTHER" id="PTHR30153">
    <property type="entry name" value="REPLICATIVE DNA HELICASE DNAB"/>
    <property type="match status" value="1"/>
</dbReference>
<keyword evidence="7 12" id="KW-0067">ATP-binding</keyword>
<evidence type="ECO:0000313" key="14">
    <source>
        <dbReference type="EMBL" id="OGN07411.1"/>
    </source>
</evidence>
<dbReference type="SUPFAM" id="SSF48024">
    <property type="entry name" value="N-terminal domain of DnaB helicase"/>
    <property type="match status" value="1"/>
</dbReference>
<dbReference type="GO" id="GO:0003677">
    <property type="term" value="F:DNA binding"/>
    <property type="evidence" value="ECO:0007669"/>
    <property type="project" value="UniProtKB-UniRule"/>
</dbReference>
<dbReference type="Pfam" id="PF00772">
    <property type="entry name" value="DnaB"/>
    <property type="match status" value="1"/>
</dbReference>
<dbReference type="PROSITE" id="PS51199">
    <property type="entry name" value="SF4_HELICASE"/>
    <property type="match status" value="1"/>
</dbReference>
<evidence type="ECO:0000256" key="8">
    <source>
        <dbReference type="ARBA" id="ARBA00023125"/>
    </source>
</evidence>
<sequence>MQKVPLDKIPPQNLDAEKSILGAILIDKDAIGKVVDFLNPEDFYSPAHRIIFSTAINLFEKHEPIDLLSMSNRLEETGRLSEIGGASYLTSLASSVPTSSHITTYGKIVQRKKMLRDLIEAAHHISGLGHNEEEDIEHLLDEAEQKVFAVSQRSITHAFSHLGEGLTEAMERITNQDMGILRGYPTKHKYLDEILGGLQRSDLIILAARPSVGKTSFAIDLALRAAEQGISVGLFSMEMSMDQVVDRFIANRAGVSMWRLRTGKLSHDQDDFLRITTACDELKSLPIYVDDASSPNILQMRAMARRLQANQGLGLLVVDYLQLMASKRNYDSPVQQVTEISRGLKGLAKELNIPIVAISQLSRAVEQREGHKPRLSDLRDSGSIEQDADVVMFIHREDKINYEKAKDQNKLNYAQVIVAKHRNGPTGEIDFRIDPDSLRFLEIDKSHQQEEVMTF</sequence>
<dbReference type="SUPFAM" id="SSF52540">
    <property type="entry name" value="P-loop containing nucleoside triphosphate hydrolases"/>
    <property type="match status" value="1"/>
</dbReference>
<dbReference type="InterPro" id="IPR016136">
    <property type="entry name" value="DNA_helicase_N/primase_C"/>
</dbReference>
<dbReference type="FunFam" id="1.10.860.10:FF:000001">
    <property type="entry name" value="Replicative DNA helicase"/>
    <property type="match status" value="1"/>
</dbReference>
<dbReference type="GO" id="GO:0005524">
    <property type="term" value="F:ATP binding"/>
    <property type="evidence" value="ECO:0007669"/>
    <property type="project" value="UniProtKB-UniRule"/>
</dbReference>
<dbReference type="EMBL" id="MGJN01000007">
    <property type="protein sequence ID" value="OGN07411.1"/>
    <property type="molecule type" value="Genomic_DNA"/>
</dbReference>
<feature type="domain" description="SF4 helicase" evidence="13">
    <location>
        <begin position="177"/>
        <end position="447"/>
    </location>
</feature>
<organism evidence="14 15">
    <name type="scientific">Candidatus Yanofskybacteria bacterium RIFCSPHIGHO2_02_FULL_38_22b</name>
    <dbReference type="NCBI Taxonomy" id="1802673"/>
    <lineage>
        <taxon>Bacteria</taxon>
        <taxon>Candidatus Yanofskyibacteriota</taxon>
    </lineage>
</organism>
<evidence type="ECO:0000256" key="10">
    <source>
        <dbReference type="ARBA" id="ARBA00048954"/>
    </source>
</evidence>
<dbReference type="InterPro" id="IPR036185">
    <property type="entry name" value="DNA_heli_DnaB-like_N_sf"/>
</dbReference>
<dbReference type="AlphaFoldDB" id="A0A1F8F2Q7"/>
<dbReference type="EC" id="5.6.2.3" evidence="11 12"/>
<name>A0A1F8F2Q7_9BACT</name>
<dbReference type="GO" id="GO:0005829">
    <property type="term" value="C:cytosol"/>
    <property type="evidence" value="ECO:0007669"/>
    <property type="project" value="TreeGrafter"/>
</dbReference>
<dbReference type="InterPro" id="IPR027417">
    <property type="entry name" value="P-loop_NTPase"/>
</dbReference>
<evidence type="ECO:0000256" key="5">
    <source>
        <dbReference type="ARBA" id="ARBA00022801"/>
    </source>
</evidence>
<keyword evidence="3 12" id="KW-0235">DNA replication</keyword>
<dbReference type="GO" id="GO:0043139">
    <property type="term" value="F:5'-3' DNA helicase activity"/>
    <property type="evidence" value="ECO:0007669"/>
    <property type="project" value="UniProtKB-EC"/>
</dbReference>
<keyword evidence="2 12" id="KW-0639">Primosome</keyword>
<proteinExistence type="inferred from homology"/>
<evidence type="ECO:0000313" key="15">
    <source>
        <dbReference type="Proteomes" id="UP000176834"/>
    </source>
</evidence>
<keyword evidence="4 12" id="KW-0547">Nucleotide-binding</keyword>
<dbReference type="Pfam" id="PF03796">
    <property type="entry name" value="DnaB_C"/>
    <property type="match status" value="1"/>
</dbReference>
<evidence type="ECO:0000256" key="11">
    <source>
        <dbReference type="NCBIfam" id="TIGR00665"/>
    </source>
</evidence>
<evidence type="ECO:0000256" key="7">
    <source>
        <dbReference type="ARBA" id="ARBA00022840"/>
    </source>
</evidence>
<accession>A0A1F8F2Q7</accession>
<evidence type="ECO:0000256" key="4">
    <source>
        <dbReference type="ARBA" id="ARBA00022741"/>
    </source>
</evidence>
<dbReference type="InterPro" id="IPR007694">
    <property type="entry name" value="DNA_helicase_DnaB-like_C"/>
</dbReference>
<reference evidence="14 15" key="1">
    <citation type="journal article" date="2016" name="Nat. Commun.">
        <title>Thousands of microbial genomes shed light on interconnected biogeochemical processes in an aquifer system.</title>
        <authorList>
            <person name="Anantharaman K."/>
            <person name="Brown C.T."/>
            <person name="Hug L.A."/>
            <person name="Sharon I."/>
            <person name="Castelle C.J."/>
            <person name="Probst A.J."/>
            <person name="Thomas B.C."/>
            <person name="Singh A."/>
            <person name="Wilkins M.J."/>
            <person name="Karaoz U."/>
            <person name="Brodie E.L."/>
            <person name="Williams K.H."/>
            <person name="Hubbard S.S."/>
            <person name="Banfield J.F."/>
        </authorList>
    </citation>
    <scope>NUCLEOTIDE SEQUENCE [LARGE SCALE GENOMIC DNA]</scope>
</reference>
<keyword evidence="6 12" id="KW-0347">Helicase</keyword>
<dbReference type="Gene3D" id="3.40.50.300">
    <property type="entry name" value="P-loop containing nucleotide triphosphate hydrolases"/>
    <property type="match status" value="1"/>
</dbReference>
<dbReference type="InterPro" id="IPR007692">
    <property type="entry name" value="DNA_helicase_DnaB"/>
</dbReference>
<evidence type="ECO:0000256" key="3">
    <source>
        <dbReference type="ARBA" id="ARBA00022705"/>
    </source>
</evidence>
<comment type="caution">
    <text evidence="14">The sequence shown here is derived from an EMBL/GenBank/DDBJ whole genome shotgun (WGS) entry which is preliminary data.</text>
</comment>
<dbReference type="GO" id="GO:1990077">
    <property type="term" value="C:primosome complex"/>
    <property type="evidence" value="ECO:0007669"/>
    <property type="project" value="UniProtKB-UniRule"/>
</dbReference>
<dbReference type="PANTHER" id="PTHR30153:SF2">
    <property type="entry name" value="REPLICATIVE DNA HELICASE"/>
    <property type="match status" value="1"/>
</dbReference>
<dbReference type="GO" id="GO:0016887">
    <property type="term" value="F:ATP hydrolysis activity"/>
    <property type="evidence" value="ECO:0007669"/>
    <property type="project" value="RHEA"/>
</dbReference>
<gene>
    <name evidence="14" type="ORF">A3B86_01530</name>
</gene>
<dbReference type="InterPro" id="IPR007693">
    <property type="entry name" value="DNA_helicase_DnaB-like_N"/>
</dbReference>
<protein>
    <recommendedName>
        <fullName evidence="11 12">Replicative DNA helicase</fullName>
        <ecNumber evidence="11 12">5.6.2.3</ecNumber>
    </recommendedName>
</protein>
<dbReference type="Proteomes" id="UP000176834">
    <property type="component" value="Unassembled WGS sequence"/>
</dbReference>
<comment type="catalytic activity">
    <reaction evidence="10 12">
        <text>ATP + H2O = ADP + phosphate + H(+)</text>
        <dbReference type="Rhea" id="RHEA:13065"/>
        <dbReference type="ChEBI" id="CHEBI:15377"/>
        <dbReference type="ChEBI" id="CHEBI:15378"/>
        <dbReference type="ChEBI" id="CHEBI:30616"/>
        <dbReference type="ChEBI" id="CHEBI:43474"/>
        <dbReference type="ChEBI" id="CHEBI:456216"/>
        <dbReference type="EC" id="5.6.2.3"/>
    </reaction>
</comment>
<evidence type="ECO:0000256" key="12">
    <source>
        <dbReference type="RuleBase" id="RU362085"/>
    </source>
</evidence>